<proteinExistence type="predicted"/>
<protein>
    <submittedName>
        <fullName evidence="1">Hypothetical transcript</fullName>
    </submittedName>
</protein>
<reference evidence="1" key="1">
    <citation type="journal article" date="2013" name="Nature">
        <title>The genomes of four tapeworm species reveal adaptations to parasitism.</title>
        <authorList>
            <person name="Tsai I.J."/>
            <person name="Zarowiecki M."/>
            <person name="Holroyd N."/>
            <person name="Garciarrubio A."/>
            <person name="Sanchez-Flores A."/>
            <person name="Brooks K.L."/>
            <person name="Tracey A."/>
            <person name="Bobes R.J."/>
            <person name="Fragoso G."/>
            <person name="Sciutto E."/>
            <person name="Aslett M."/>
            <person name="Beasley H."/>
            <person name="Bennett H.M."/>
            <person name="Cai J."/>
            <person name="Camicia F."/>
            <person name="Clark R."/>
            <person name="Cucher M."/>
            <person name="De Silva N."/>
            <person name="Day T.A."/>
            <person name="Deplazes P."/>
            <person name="Estrada K."/>
            <person name="Fernandez C."/>
            <person name="Holland P.W."/>
            <person name="Hou J."/>
            <person name="Hu S."/>
            <person name="Huckvale T."/>
            <person name="Hung S.S."/>
            <person name="Kamenetzky L."/>
            <person name="Keane J.A."/>
            <person name="Kiss F."/>
            <person name="Koziol U."/>
            <person name="Lambert O."/>
            <person name="Liu K."/>
            <person name="Luo X."/>
            <person name="Luo Y."/>
            <person name="Macchiaroli N."/>
            <person name="Nichol S."/>
            <person name="Paps J."/>
            <person name="Parkinson J."/>
            <person name="Pouchkina-Stantcheva N."/>
            <person name="Riddiford N."/>
            <person name="Rosenzvit M."/>
            <person name="Salinas G."/>
            <person name="Wasmuth J.D."/>
            <person name="Zamanian M."/>
            <person name="Zheng Y."/>
            <person name="Cai X."/>
            <person name="Soberon X."/>
            <person name="Olson P.D."/>
            <person name="Laclette J.P."/>
            <person name="Brehm K."/>
            <person name="Berriman M."/>
            <person name="Garciarrubio A."/>
            <person name="Bobes R.J."/>
            <person name="Fragoso G."/>
            <person name="Sanchez-Flores A."/>
            <person name="Estrada K."/>
            <person name="Cevallos M.A."/>
            <person name="Morett E."/>
            <person name="Gonzalez V."/>
            <person name="Portillo T."/>
            <person name="Ochoa-Leyva A."/>
            <person name="Jose M.V."/>
            <person name="Sciutto E."/>
            <person name="Landa A."/>
            <person name="Jimenez L."/>
            <person name="Valdes V."/>
            <person name="Carrero J.C."/>
            <person name="Larralde C."/>
            <person name="Morales-Montor J."/>
            <person name="Limon-Lason J."/>
            <person name="Soberon X."/>
            <person name="Laclette J.P."/>
        </authorList>
    </citation>
    <scope>NUCLEOTIDE SEQUENCE [LARGE SCALE GENOMIC DNA]</scope>
</reference>
<gene>
    <name evidence="1" type="ORF">EmuJ_000322500</name>
</gene>
<evidence type="ECO:0000313" key="1">
    <source>
        <dbReference type="EMBL" id="CDS36219.1"/>
    </source>
</evidence>
<dbReference type="EMBL" id="LN902850">
    <property type="protein sequence ID" value="CDS36219.1"/>
    <property type="molecule type" value="Genomic_DNA"/>
</dbReference>
<keyword evidence="2" id="KW-1185">Reference proteome</keyword>
<evidence type="ECO:0000313" key="2">
    <source>
        <dbReference type="Proteomes" id="UP000017246"/>
    </source>
</evidence>
<accession>A0A068Y1A2</accession>
<reference evidence="1" key="2">
    <citation type="submission" date="2015-11" db="EMBL/GenBank/DDBJ databases">
        <authorList>
            <person name="Zhang Y."/>
            <person name="Guo Z."/>
        </authorList>
    </citation>
    <scope>NUCLEOTIDE SEQUENCE</scope>
</reference>
<name>A0A068Y1A2_ECHMU</name>
<dbReference type="Proteomes" id="UP000017246">
    <property type="component" value="Unassembled WGS sequence"/>
</dbReference>
<dbReference type="AlphaFoldDB" id="A0A068Y1A2"/>
<sequence length="163" mass="18095">MVPRCFFGGRLLAQLLDVWRGSSKCTWESGTKCIMWCSHSLLCECAKNVHIVEAVAMAKYVSRGAVWCGVVWRGDPCVCDVAGRKEQATMPMHEECGYMYGETGQILSAYNYLISPRIPAPQDLIGLYYEDGACTTVDAHTFGRAGSLKYECLEECSKCPRTV</sequence>
<organism evidence="1 2">
    <name type="scientific">Echinococcus multilocularis</name>
    <name type="common">Fox tapeworm</name>
    <dbReference type="NCBI Taxonomy" id="6211"/>
    <lineage>
        <taxon>Eukaryota</taxon>
        <taxon>Metazoa</taxon>
        <taxon>Spiralia</taxon>
        <taxon>Lophotrochozoa</taxon>
        <taxon>Platyhelminthes</taxon>
        <taxon>Cestoda</taxon>
        <taxon>Eucestoda</taxon>
        <taxon>Cyclophyllidea</taxon>
        <taxon>Taeniidae</taxon>
        <taxon>Echinococcus</taxon>
    </lineage>
</organism>